<keyword evidence="2" id="KW-1185">Reference proteome</keyword>
<evidence type="ECO:0000313" key="1">
    <source>
        <dbReference type="EMBL" id="MCF0065589.1"/>
    </source>
</evidence>
<dbReference type="AlphaFoldDB" id="A0A9X1TIJ7"/>
<gene>
    <name evidence="1" type="ORF">LXM26_29000</name>
</gene>
<comment type="caution">
    <text evidence="1">The sequence shown here is derived from an EMBL/GenBank/DDBJ whole genome shotgun (WGS) entry which is preliminary data.</text>
</comment>
<evidence type="ECO:0000313" key="2">
    <source>
        <dbReference type="Proteomes" id="UP001139000"/>
    </source>
</evidence>
<sequence length="85" mass="10140">MALHGYQFIREIDKFKLDSYNAHLGWISPYITTIKIYSCPKSTLFYLYDEVQDRLFEFSADDPKILKSAEEYNKVLHAYRMTYSP</sequence>
<reference evidence="1" key="1">
    <citation type="submission" date="2021-12" db="EMBL/GenBank/DDBJ databases">
        <title>Novel species in genus Dyadobacter.</title>
        <authorList>
            <person name="Ma C."/>
        </authorList>
    </citation>
    <scope>NUCLEOTIDE SEQUENCE</scope>
    <source>
        <strain evidence="1">LJ419</strain>
    </source>
</reference>
<organism evidence="1 2">
    <name type="scientific">Dyadobacter chenwenxiniae</name>
    <dbReference type="NCBI Taxonomy" id="2906456"/>
    <lineage>
        <taxon>Bacteria</taxon>
        <taxon>Pseudomonadati</taxon>
        <taxon>Bacteroidota</taxon>
        <taxon>Cytophagia</taxon>
        <taxon>Cytophagales</taxon>
        <taxon>Spirosomataceae</taxon>
        <taxon>Dyadobacter</taxon>
    </lineage>
</organism>
<dbReference type="RefSeq" id="WP_234658592.1">
    <property type="nucleotide sequence ID" value="NZ_CP094997.1"/>
</dbReference>
<proteinExistence type="predicted"/>
<accession>A0A9X1TIJ7</accession>
<dbReference type="EMBL" id="JAJTTC010000012">
    <property type="protein sequence ID" value="MCF0065589.1"/>
    <property type="molecule type" value="Genomic_DNA"/>
</dbReference>
<protein>
    <submittedName>
        <fullName evidence="1">Uncharacterized protein</fullName>
    </submittedName>
</protein>
<dbReference type="Proteomes" id="UP001139000">
    <property type="component" value="Unassembled WGS sequence"/>
</dbReference>
<name>A0A9X1TIJ7_9BACT</name>